<dbReference type="EMBL" id="MNCJ02000332">
    <property type="protein sequence ID" value="KAF5754319.1"/>
    <property type="molecule type" value="Genomic_DNA"/>
</dbReference>
<dbReference type="Gramene" id="mRNA:HanXRQr2_Chr17g0789831">
    <property type="protein sequence ID" value="CDS:HanXRQr2_Chr17g0789831.1"/>
    <property type="gene ID" value="HanXRQr2_Chr17g0789831"/>
</dbReference>
<evidence type="ECO:0000313" key="3">
    <source>
        <dbReference type="EMBL" id="OTF85578.1"/>
    </source>
</evidence>
<dbReference type="PANTHER" id="PTHR47926">
    <property type="entry name" value="PENTATRICOPEPTIDE REPEAT-CONTAINING PROTEIN"/>
    <property type="match status" value="1"/>
</dbReference>
<dbReference type="InterPro" id="IPR002885">
    <property type="entry name" value="PPR_rpt"/>
</dbReference>
<dbReference type="InParanoid" id="A0A251RM83"/>
<gene>
    <name evidence="3" type="ORF">HannXRQ_Chr17g0541431</name>
    <name evidence="2" type="ORF">HanXRQr2_Chr17g0789831</name>
</gene>
<keyword evidence="4" id="KW-1185">Reference proteome</keyword>
<evidence type="ECO:0000256" key="1">
    <source>
        <dbReference type="ARBA" id="ARBA00022737"/>
    </source>
</evidence>
<reference evidence="2 4" key="1">
    <citation type="journal article" date="2017" name="Nature">
        <title>The sunflower genome provides insights into oil metabolism, flowering and Asterid evolution.</title>
        <authorList>
            <person name="Badouin H."/>
            <person name="Gouzy J."/>
            <person name="Grassa C.J."/>
            <person name="Murat F."/>
            <person name="Staton S.E."/>
            <person name="Cottret L."/>
            <person name="Lelandais-Briere C."/>
            <person name="Owens G.L."/>
            <person name="Carrere S."/>
            <person name="Mayjonade B."/>
            <person name="Legrand L."/>
            <person name="Gill N."/>
            <person name="Kane N.C."/>
            <person name="Bowers J.E."/>
            <person name="Hubner S."/>
            <person name="Bellec A."/>
            <person name="Berard A."/>
            <person name="Berges H."/>
            <person name="Blanchet N."/>
            <person name="Boniface M.C."/>
            <person name="Brunel D."/>
            <person name="Catrice O."/>
            <person name="Chaidir N."/>
            <person name="Claudel C."/>
            <person name="Donnadieu C."/>
            <person name="Faraut T."/>
            <person name="Fievet G."/>
            <person name="Helmstetter N."/>
            <person name="King M."/>
            <person name="Knapp S.J."/>
            <person name="Lai Z."/>
            <person name="Le Paslier M.C."/>
            <person name="Lippi Y."/>
            <person name="Lorenzon L."/>
            <person name="Mandel J.R."/>
            <person name="Marage G."/>
            <person name="Marchand G."/>
            <person name="Marquand E."/>
            <person name="Bret-Mestries E."/>
            <person name="Morien E."/>
            <person name="Nambeesan S."/>
            <person name="Nguyen T."/>
            <person name="Pegot-Espagnet P."/>
            <person name="Pouilly N."/>
            <person name="Raftis F."/>
            <person name="Sallet E."/>
            <person name="Schiex T."/>
            <person name="Thomas J."/>
            <person name="Vandecasteele C."/>
            <person name="Vares D."/>
            <person name="Vear F."/>
            <person name="Vautrin S."/>
            <person name="Crespi M."/>
            <person name="Mangin B."/>
            <person name="Burke J.M."/>
            <person name="Salse J."/>
            <person name="Munos S."/>
            <person name="Vincourt P."/>
            <person name="Rieseberg L.H."/>
            <person name="Langlade N.B."/>
        </authorList>
    </citation>
    <scope>NUCLEOTIDE SEQUENCE [LARGE SCALE GENOMIC DNA]</scope>
    <source>
        <strain evidence="4">cv. SF193</strain>
        <tissue evidence="2">Leaves</tissue>
    </source>
</reference>
<keyword evidence="1" id="KW-0677">Repeat</keyword>
<dbReference type="EMBL" id="CM007906">
    <property type="protein sequence ID" value="OTF85578.1"/>
    <property type="molecule type" value="Genomic_DNA"/>
</dbReference>
<evidence type="ECO:0000313" key="4">
    <source>
        <dbReference type="Proteomes" id="UP000215914"/>
    </source>
</evidence>
<dbReference type="OMA" id="HANAEMG"/>
<reference evidence="2" key="3">
    <citation type="submission" date="2020-06" db="EMBL/GenBank/DDBJ databases">
        <title>Helianthus annuus Genome sequencing and assembly Release 2.</title>
        <authorList>
            <person name="Gouzy J."/>
            <person name="Langlade N."/>
            <person name="Munos S."/>
        </authorList>
    </citation>
    <scope>NUCLEOTIDE SEQUENCE</scope>
    <source>
        <tissue evidence="2">Leaves</tissue>
    </source>
</reference>
<dbReference type="Gene3D" id="1.25.40.10">
    <property type="entry name" value="Tetratricopeptide repeat domain"/>
    <property type="match status" value="1"/>
</dbReference>
<name>A0A251RM83_HELAN</name>
<dbReference type="GO" id="GO:0009451">
    <property type="term" value="P:RNA modification"/>
    <property type="evidence" value="ECO:0007669"/>
    <property type="project" value="InterPro"/>
</dbReference>
<accession>A0A251RM83</accession>
<dbReference type="AlphaFoldDB" id="A0A251RM83"/>
<dbReference type="NCBIfam" id="TIGR00756">
    <property type="entry name" value="PPR"/>
    <property type="match status" value="1"/>
</dbReference>
<dbReference type="Proteomes" id="UP000215914">
    <property type="component" value="Chromosome 17"/>
</dbReference>
<organism evidence="3 4">
    <name type="scientific">Helianthus annuus</name>
    <name type="common">Common sunflower</name>
    <dbReference type="NCBI Taxonomy" id="4232"/>
    <lineage>
        <taxon>Eukaryota</taxon>
        <taxon>Viridiplantae</taxon>
        <taxon>Streptophyta</taxon>
        <taxon>Embryophyta</taxon>
        <taxon>Tracheophyta</taxon>
        <taxon>Spermatophyta</taxon>
        <taxon>Magnoliopsida</taxon>
        <taxon>eudicotyledons</taxon>
        <taxon>Gunneridae</taxon>
        <taxon>Pentapetalae</taxon>
        <taxon>asterids</taxon>
        <taxon>campanulids</taxon>
        <taxon>Asterales</taxon>
        <taxon>Asteraceae</taxon>
        <taxon>Asteroideae</taxon>
        <taxon>Heliantheae alliance</taxon>
        <taxon>Heliantheae</taxon>
        <taxon>Helianthus</taxon>
    </lineage>
</organism>
<sequence>MKSVYVVEPKIEHYSCVIDLLSRARRLEEALNLIKNMPIEPSEYAYGALLGGCKIYGDAKVAQSVGKHLLDLDPQHSGRYVTLSYFYNQPTKSYV</sequence>
<dbReference type="InterPro" id="IPR011990">
    <property type="entry name" value="TPR-like_helical_dom_sf"/>
</dbReference>
<reference evidence="3" key="2">
    <citation type="submission" date="2017-02" db="EMBL/GenBank/DDBJ databases">
        <title>Sunflower complete genome.</title>
        <authorList>
            <person name="Langlade N."/>
            <person name="Munos S."/>
        </authorList>
    </citation>
    <scope>NUCLEOTIDE SEQUENCE [LARGE SCALE GENOMIC DNA]</scope>
    <source>
        <tissue evidence="3">Leaves</tissue>
    </source>
</reference>
<evidence type="ECO:0000313" key="2">
    <source>
        <dbReference type="EMBL" id="KAF5754319.1"/>
    </source>
</evidence>
<proteinExistence type="predicted"/>
<dbReference type="GO" id="GO:0003723">
    <property type="term" value="F:RNA binding"/>
    <property type="evidence" value="ECO:0007669"/>
    <property type="project" value="InterPro"/>
</dbReference>
<dbReference type="PANTHER" id="PTHR47926:SF473">
    <property type="entry name" value="(WILD MALAYSIAN BANANA) HYPOTHETICAL PROTEIN"/>
    <property type="match status" value="1"/>
</dbReference>
<dbReference type="InterPro" id="IPR046960">
    <property type="entry name" value="PPR_At4g14850-like_plant"/>
</dbReference>
<protein>
    <submittedName>
        <fullName evidence="3">Putative pentatricopeptide repeat protein</fullName>
    </submittedName>
    <submittedName>
        <fullName evidence="2">Tetratricopeptide-like helical domain superfamily</fullName>
    </submittedName>
</protein>